<feature type="region of interest" description="Disordered" evidence="3">
    <location>
        <begin position="149"/>
        <end position="201"/>
    </location>
</feature>
<feature type="region of interest" description="Disordered" evidence="3">
    <location>
        <begin position="416"/>
        <end position="436"/>
    </location>
</feature>
<sequence>MTGFLGGVDEDGEIEQNKIVFTASVVRFVINRSFSTFVHTPFLSVFLSPEWNRSLDSASGPRSRLPARVIATAPVDLVGFLMPEGGLTDPGLEFRSEGRRFSDLVLQQPVLKNPKQHAGMGGFSLKSNASVQVAIDLVTAEARPRVEAKVPETVLGSGEGRKGRGGQQNDDQVAEEENDVDEEEGEKDGEKGRDKKSEEQNRQGITLLMSNTKKTVPKIFDVGQTPKTEIRASGRASVGFAVRGEGGTEGDGGEEGGGPSGHGYASRTPDARRQRLHGHRTGKEKEGSRVTWWEERETGSEGGVRNDDTEGRREERERISRVQHFKERRRARARLFLPMDTLLAKQVDVHHAFDRLPLPGRVSFPFSIPSLSDPSASSGPEPISQSHQSLSLGPSAPTLETAASLLARKAREEGTASVITPGCPNAPKEKQQTTAPKLDLSCYSSVAAPLQARPEQNAPRIRNINLSSMLPPAALHWKAQEAERSAVSLANKVAVSLPPQQQRHVSFGAAADASMTVATGGGLSGGSAGALLEILVTLNDSRGLPVTANDLTVLCVLNPTDPLPSKVVFFDHPRNSGYAWRQPHEFPFEDTDKERGKGDEGAGRRSLPVFFEAQEEERRMDIASTVRVVSGNEWRHVVGGGGNTDFTLVPGVVAETFRLAPHLYCCRYSCSRAGHFKVSVAIGGAHITGSPFPATIWPGPLHYGRSRVTGSGAEKCEASEGRDGFERILNEILVIGYDAFGNRLCRGGEGDDFSLVGTDGVRLEKVEDREDGSYCLFYSFIGAVNSEEVAKVVENGPCMPSEMTRMPEKPCQGSSVEVGVLHKKSHLWNSPLKPALVRVPPRAPGRQTVEALLDVRRETAGKGGEGDGGGKVCSDSLKSKREEGSRGISNETKAMPLLEGVERDIEEIKDRETAEKDLTALAVECVEAIAEAERYREEHRPLLGLLNSELIDADFLGVSTVQEAEQRWEELVKQRAVLQAEEKRTAELEATLVKHALGAQSRRQAAEAKEAATLNTAKTLEEKGMRIRGRWREISANTGNQIAHLQAIFDSCRKEVLGDSMGLFEEEWGQREQVVGGTCASLEAQLKDLNEQLEEAEEMKDRTNRLQKIVAELEEKERETELSPEEAAIILKQTKREKSTQADAPESSSFGIGTWMEPLFRARREALLPGFSPEARDLQRRLIMVADHFEHTGSEELRTIALSLKNMTRMKRSLLELYCYYARLSTHGEVEALTEIPGELSSSESLASHLFRRLDTNMSRREGPPLIPALEGEDEEVEEGWDEQLRTILLDQRGAKALLVDLGVHPGAVAQMEFIFERYSVGIRGRHGKATGVGENRQSSAELDEEGNLLSVMAVPSTLFVPFLVDVSCLHMLVVKEVRKVQNESKGAEGREDQNKRKSKAVVSLVEEEPDTATNGERGGQGKDGEAQLERGEGQNTLPRTSAFFTPLKRTMHRAANLPSRADIFRWFCNSYVVPLYRALLLAQQLEPTNLERIQEEASKCEKIFGPGIYGRQ</sequence>
<feature type="repeat" description="Filamin" evidence="1">
    <location>
        <begin position="664"/>
        <end position="696"/>
    </location>
</feature>
<dbReference type="EMBL" id="CDMZ01003288">
    <property type="protein sequence ID" value="CEM45812.1"/>
    <property type="molecule type" value="Genomic_DNA"/>
</dbReference>
<feature type="region of interest" description="Disordered" evidence="3">
    <location>
        <begin position="859"/>
        <end position="888"/>
    </location>
</feature>
<feature type="compositionally biased region" description="Low complexity" evidence="3">
    <location>
        <begin position="371"/>
        <end position="380"/>
    </location>
</feature>
<dbReference type="PROSITE" id="PS50194">
    <property type="entry name" value="FILAMIN_REPEAT"/>
    <property type="match status" value="1"/>
</dbReference>
<evidence type="ECO:0000256" key="1">
    <source>
        <dbReference type="PROSITE-ProRule" id="PRU00087"/>
    </source>
</evidence>
<dbReference type="InterPro" id="IPR017868">
    <property type="entry name" value="Filamin/ABP280_repeat-like"/>
</dbReference>
<dbReference type="Gene3D" id="2.60.40.10">
    <property type="entry name" value="Immunoglobulins"/>
    <property type="match status" value="1"/>
</dbReference>
<feature type="compositionally biased region" description="Gly residues" evidence="3">
    <location>
        <begin position="861"/>
        <end position="871"/>
    </location>
</feature>
<feature type="region of interest" description="Disordered" evidence="3">
    <location>
        <begin position="371"/>
        <end position="396"/>
    </location>
</feature>
<evidence type="ECO:0000256" key="3">
    <source>
        <dbReference type="SAM" id="MobiDB-lite"/>
    </source>
</evidence>
<feature type="compositionally biased region" description="Gly residues" evidence="3">
    <location>
        <begin position="244"/>
        <end position="261"/>
    </location>
</feature>
<dbReference type="VEuPathDB" id="CryptoDB:Cvel_7654"/>
<feature type="region of interest" description="Disordered" evidence="3">
    <location>
        <begin position="1382"/>
        <end position="1440"/>
    </location>
</feature>
<feature type="compositionally biased region" description="Basic and acidic residues" evidence="3">
    <location>
        <begin position="1420"/>
        <end position="1433"/>
    </location>
</feature>
<evidence type="ECO:0000313" key="4">
    <source>
        <dbReference type="EMBL" id="CEM45812.1"/>
    </source>
</evidence>
<feature type="compositionally biased region" description="Basic and acidic residues" evidence="3">
    <location>
        <begin position="281"/>
        <end position="318"/>
    </location>
</feature>
<dbReference type="InterPro" id="IPR014756">
    <property type="entry name" value="Ig_E-set"/>
</dbReference>
<feature type="compositionally biased region" description="Basic and acidic residues" evidence="3">
    <location>
        <begin position="1382"/>
        <end position="1396"/>
    </location>
</feature>
<dbReference type="InterPro" id="IPR013783">
    <property type="entry name" value="Ig-like_fold"/>
</dbReference>
<keyword evidence="2" id="KW-0175">Coiled coil</keyword>
<organism evidence="4">
    <name type="scientific">Chromera velia CCMP2878</name>
    <dbReference type="NCBI Taxonomy" id="1169474"/>
    <lineage>
        <taxon>Eukaryota</taxon>
        <taxon>Sar</taxon>
        <taxon>Alveolata</taxon>
        <taxon>Colpodellida</taxon>
        <taxon>Chromeraceae</taxon>
        <taxon>Chromera</taxon>
    </lineage>
</organism>
<reference evidence="4" key="1">
    <citation type="submission" date="2014-11" db="EMBL/GenBank/DDBJ databases">
        <authorList>
            <person name="Otto D Thomas"/>
            <person name="Naeem Raeece"/>
        </authorList>
    </citation>
    <scope>NUCLEOTIDE SEQUENCE</scope>
</reference>
<feature type="coiled-coil region" evidence="2">
    <location>
        <begin position="1079"/>
        <end position="1119"/>
    </location>
</feature>
<feature type="compositionally biased region" description="Basic and acidic residues" evidence="3">
    <location>
        <begin position="188"/>
        <end position="201"/>
    </location>
</feature>
<accession>A0A0G4HNJ7</accession>
<dbReference type="SUPFAM" id="SSF81296">
    <property type="entry name" value="E set domains"/>
    <property type="match status" value="1"/>
</dbReference>
<feature type="region of interest" description="Disordered" evidence="3">
    <location>
        <begin position="581"/>
        <end position="605"/>
    </location>
</feature>
<feature type="compositionally biased region" description="Polar residues" evidence="3">
    <location>
        <begin position="383"/>
        <end position="392"/>
    </location>
</feature>
<feature type="compositionally biased region" description="Acidic residues" evidence="3">
    <location>
        <begin position="172"/>
        <end position="187"/>
    </location>
</feature>
<evidence type="ECO:0000256" key="2">
    <source>
        <dbReference type="SAM" id="Coils"/>
    </source>
</evidence>
<proteinExistence type="predicted"/>
<feature type="coiled-coil region" evidence="2">
    <location>
        <begin position="918"/>
        <end position="1023"/>
    </location>
</feature>
<protein>
    <submittedName>
        <fullName evidence="4">Uncharacterized protein</fullName>
    </submittedName>
</protein>
<feature type="region of interest" description="Disordered" evidence="3">
    <location>
        <begin position="230"/>
        <end position="318"/>
    </location>
</feature>
<name>A0A0G4HNJ7_9ALVE</name>
<feature type="compositionally biased region" description="Basic and acidic residues" evidence="3">
    <location>
        <begin position="582"/>
        <end position="603"/>
    </location>
</feature>
<gene>
    <name evidence="4" type="ORF">Cvel_7654</name>
</gene>